<dbReference type="NCBIfam" id="NF005141">
    <property type="entry name" value="PRK06590.1"/>
    <property type="match status" value="1"/>
</dbReference>
<reference evidence="22" key="1">
    <citation type="journal article" date="2014" name="Proc. Natl. Acad. Sci. U.S.A.">
        <title>Massive programmed translational jumping in mitochondria.</title>
        <authorList>
            <person name="Lang B.F."/>
            <person name="Jakubkova M."/>
            <person name="Hegedusova E."/>
            <person name="Daoud R."/>
            <person name="Forget L."/>
            <person name="Brejova B."/>
            <person name="Vinar T."/>
            <person name="Kosa P."/>
            <person name="Fricova D."/>
            <person name="Nebohacova M."/>
            <person name="Griac P."/>
            <person name="Tomaska L."/>
            <person name="Burger G."/>
            <person name="Nosek J."/>
        </authorList>
    </citation>
    <scope>NUCLEOTIDE SEQUENCE</scope>
    <source>
        <strain evidence="22">NRRL Y-17686</strain>
    </source>
</reference>
<dbReference type="GO" id="GO:0005743">
    <property type="term" value="C:mitochondrial inner membrane"/>
    <property type="evidence" value="ECO:0007669"/>
    <property type="project" value="UniProtKB-SubCell"/>
</dbReference>
<dbReference type="PANTHER" id="PTHR42829">
    <property type="entry name" value="NADH-UBIQUINONE OXIDOREDUCTASE CHAIN 5"/>
    <property type="match status" value="1"/>
</dbReference>
<dbReference type="InterPro" id="IPR003945">
    <property type="entry name" value="NU5C-like"/>
</dbReference>
<keyword evidence="11 17" id="KW-1133">Transmembrane helix</keyword>
<dbReference type="InterPro" id="IPR001750">
    <property type="entry name" value="ND/Mrp_TM"/>
</dbReference>
<geneLocation type="mitochondrion" evidence="22"/>
<evidence type="ECO:0000256" key="9">
    <source>
        <dbReference type="ARBA" id="ARBA00022967"/>
    </source>
</evidence>
<feature type="chain" id="PRO_5001524403" description="NADH-ubiquinone oxidoreductase chain 5" evidence="18">
    <location>
        <begin position="21"/>
        <end position="655"/>
    </location>
</feature>
<evidence type="ECO:0000259" key="19">
    <source>
        <dbReference type="Pfam" id="PF00361"/>
    </source>
</evidence>
<keyword evidence="9" id="KW-1278">Translocase</keyword>
<comment type="subcellular location">
    <subcellularLocation>
        <location evidence="2">Mitochondrion inner membrane</location>
        <topology evidence="2">Multi-pass membrane protein</topology>
    </subcellularLocation>
</comment>
<keyword evidence="6" id="KW-0679">Respiratory chain</keyword>
<keyword evidence="12 17" id="KW-0520">NAD</keyword>
<evidence type="ECO:0000256" key="12">
    <source>
        <dbReference type="ARBA" id="ARBA00023027"/>
    </source>
</evidence>
<dbReference type="AlphaFoldDB" id="A0A023UME6"/>
<evidence type="ECO:0000256" key="17">
    <source>
        <dbReference type="RuleBase" id="RU003404"/>
    </source>
</evidence>
<comment type="function">
    <text evidence="1">Core subunit of the mitochondrial membrane respiratory chain NADH dehydrogenase (Complex I) that is believed to belong to the minimal assembly required for catalysis. Complex I functions in the transfer of electrons from NADH to the respiratory chain. The immediate electron acceptor for the enzyme is believed to be ubiquinone.</text>
</comment>
<keyword evidence="15 17" id="KW-0472">Membrane</keyword>
<evidence type="ECO:0000259" key="20">
    <source>
        <dbReference type="Pfam" id="PF00662"/>
    </source>
</evidence>
<feature type="transmembrane region" description="Helical" evidence="17">
    <location>
        <begin position="626"/>
        <end position="654"/>
    </location>
</feature>
<dbReference type="PRINTS" id="PR01434">
    <property type="entry name" value="NADHDHGNASE5"/>
</dbReference>
<keyword evidence="5 17" id="KW-0813">Transport</keyword>
<accession>A0A023UME6</accession>
<dbReference type="PANTHER" id="PTHR42829:SF2">
    <property type="entry name" value="NADH-UBIQUINONE OXIDOREDUCTASE CHAIN 5"/>
    <property type="match status" value="1"/>
</dbReference>
<gene>
    <name evidence="22" type="primary">nad5</name>
</gene>
<evidence type="ECO:0000256" key="7">
    <source>
        <dbReference type="ARBA" id="ARBA00022692"/>
    </source>
</evidence>
<evidence type="ECO:0000256" key="10">
    <source>
        <dbReference type="ARBA" id="ARBA00022982"/>
    </source>
</evidence>
<feature type="transmembrane region" description="Helical" evidence="17">
    <location>
        <begin position="149"/>
        <end position="168"/>
    </location>
</feature>
<evidence type="ECO:0000256" key="4">
    <source>
        <dbReference type="ARBA" id="ARBA00021096"/>
    </source>
</evidence>
<dbReference type="GO" id="GO:0008137">
    <property type="term" value="F:NADH dehydrogenase (ubiquinone) activity"/>
    <property type="evidence" value="ECO:0007669"/>
    <property type="project" value="UniProtKB-EC"/>
</dbReference>
<organism evidence="22">
    <name type="scientific">Magnusiomyces capitatus</name>
    <dbReference type="NCBI Taxonomy" id="1095183"/>
    <lineage>
        <taxon>Eukaryota</taxon>
        <taxon>Fungi</taxon>
        <taxon>Dikarya</taxon>
        <taxon>Ascomycota</taxon>
        <taxon>Saccharomycotina</taxon>
        <taxon>Dipodascomycetes</taxon>
        <taxon>Dipodascales</taxon>
        <taxon>Dipodascaceae</taxon>
        <taxon>Magnusiomyces</taxon>
    </lineage>
</organism>
<sequence length="655" mass="74474">MMFMTIFLPMLGSMLSGLLSRSMGSRSYTMSWMTPNPKWSGMMATSTMVMAALFSYYLYFDVMVNNNIYTLNMSKWIYVEYLEMDWSFMMDELTVSMLMPVLTVSSLVHIYALGYMSHDPHQPRFFSMLSMFTGFMVVLVTGDNYLVMFVGWEFIGVASYLLISFWFTRLPAMKSALSAFLMNKFGDTFLSVGLMIIMWTFGSLNYNSIFALSQYMNTDILNLIMLCFVIGATSKSAQLGLHTWLLSSMEGPTPVSALLHAACLVCAGMYLLIRSSFMLEYSPTMLLVCLWLGGLTTIMAGIMAIASNDIKKIIALSTMSQLGLMVVAIGLSAYNLSLFHLFCHAMFKALLFMSAGSIMHSVMSESQDMRTYGGFIHYLPVTYICMLMASLSLMAFPGLTGYYSKDIIIESTLGVYTISGFIVYWLSLSSALLTTIYSMKLLYLVFYNTPNAPKFIYHNLHESSWFMLIPMIMLSFASMFMGYLTRDIYLGFGSPFNSIFIHPNNLSIIETELSINLTLKLLPLILTILGTVLVLVIYEFKYTWLLMYNNNLLRNIYMFFNNKFMFDQILNNIILRSNLAISFKLNQFVDKGTLQMIGPRGIYDTLNMAVYNIIKLSTGSLLHFSIYLLSGMMFILLSMFFNTPLLFIFLMILII</sequence>
<feature type="signal peptide" evidence="18">
    <location>
        <begin position="1"/>
        <end position="20"/>
    </location>
</feature>
<comment type="function">
    <text evidence="17">Core subunit of the mitochondrial membrane respiratory chain NADH dehydrogenase (Complex I) which catalyzes electron transfer from NADH through the respiratory chain, using ubiquinone as an electron acceptor. Essential for the catalytic activity and assembly of complex I.</text>
</comment>
<comment type="similarity">
    <text evidence="17">Belongs to the complex I subunit 5 family.</text>
</comment>
<dbReference type="GO" id="GO:0015990">
    <property type="term" value="P:electron transport coupled proton transport"/>
    <property type="evidence" value="ECO:0007669"/>
    <property type="project" value="TreeGrafter"/>
</dbReference>
<dbReference type="EMBL" id="KJ459952">
    <property type="protein sequence ID" value="AHY04964.1"/>
    <property type="molecule type" value="Genomic_DNA"/>
</dbReference>
<feature type="transmembrane region" description="Helical" evidence="17">
    <location>
        <begin position="421"/>
        <end position="445"/>
    </location>
</feature>
<feature type="domain" description="NADH:quinone oxidoreductase/Mrp antiporter transmembrane" evidence="19">
    <location>
        <begin position="144"/>
        <end position="423"/>
    </location>
</feature>
<evidence type="ECO:0000256" key="6">
    <source>
        <dbReference type="ARBA" id="ARBA00022660"/>
    </source>
</evidence>
<feature type="transmembrane region" description="Helical" evidence="17">
    <location>
        <begin position="375"/>
        <end position="400"/>
    </location>
</feature>
<keyword evidence="22" id="KW-0560">Oxidoreductase</keyword>
<dbReference type="GO" id="GO:0042773">
    <property type="term" value="P:ATP synthesis coupled electron transport"/>
    <property type="evidence" value="ECO:0007669"/>
    <property type="project" value="InterPro"/>
</dbReference>
<dbReference type="InterPro" id="IPR018393">
    <property type="entry name" value="NADHpl_OxRdtase_5_subgr"/>
</dbReference>
<feature type="transmembrane region" description="Helical" evidence="17">
    <location>
        <begin position="220"/>
        <end position="241"/>
    </location>
</feature>
<feature type="transmembrane region" description="Helical" evidence="17">
    <location>
        <begin position="93"/>
        <end position="113"/>
    </location>
</feature>
<dbReference type="GO" id="GO:0003954">
    <property type="term" value="F:NADH dehydrogenase activity"/>
    <property type="evidence" value="ECO:0007669"/>
    <property type="project" value="TreeGrafter"/>
</dbReference>
<keyword evidence="8" id="KW-0999">Mitochondrion inner membrane</keyword>
<keyword evidence="14 17" id="KW-0496">Mitochondrion</keyword>
<dbReference type="InterPro" id="IPR010934">
    <property type="entry name" value="NADH_DH_su5_C"/>
</dbReference>
<comment type="catalytic activity">
    <reaction evidence="16 17">
        <text>a ubiquinone + NADH + 5 H(+)(in) = a ubiquinol + NAD(+) + 4 H(+)(out)</text>
        <dbReference type="Rhea" id="RHEA:29091"/>
        <dbReference type="Rhea" id="RHEA-COMP:9565"/>
        <dbReference type="Rhea" id="RHEA-COMP:9566"/>
        <dbReference type="ChEBI" id="CHEBI:15378"/>
        <dbReference type="ChEBI" id="CHEBI:16389"/>
        <dbReference type="ChEBI" id="CHEBI:17976"/>
        <dbReference type="ChEBI" id="CHEBI:57540"/>
        <dbReference type="ChEBI" id="CHEBI:57945"/>
        <dbReference type="EC" id="7.1.1.2"/>
    </reaction>
</comment>
<dbReference type="GeneID" id="19351067"/>
<keyword evidence="13 17" id="KW-0830">Ubiquinone</keyword>
<evidence type="ECO:0000256" key="18">
    <source>
        <dbReference type="SAM" id="SignalP"/>
    </source>
</evidence>
<dbReference type="Pfam" id="PF06455">
    <property type="entry name" value="NADH5_C"/>
    <property type="match status" value="1"/>
</dbReference>
<evidence type="ECO:0000259" key="21">
    <source>
        <dbReference type="Pfam" id="PF06455"/>
    </source>
</evidence>
<evidence type="ECO:0000256" key="15">
    <source>
        <dbReference type="ARBA" id="ARBA00023136"/>
    </source>
</evidence>
<evidence type="ECO:0000256" key="5">
    <source>
        <dbReference type="ARBA" id="ARBA00022448"/>
    </source>
</evidence>
<dbReference type="InterPro" id="IPR001516">
    <property type="entry name" value="Proton_antipo_N"/>
</dbReference>
<name>A0A023UME6_9ASCO</name>
<keyword evidence="10" id="KW-0249">Electron transport</keyword>
<feature type="transmembrane region" description="Helical" evidence="17">
    <location>
        <begin position="253"/>
        <end position="273"/>
    </location>
</feature>
<dbReference type="RefSeq" id="YP_009029710.1">
    <property type="nucleotide sequence ID" value="NC_024095.1"/>
</dbReference>
<keyword evidence="7 17" id="KW-0812">Transmembrane</keyword>
<evidence type="ECO:0000256" key="13">
    <source>
        <dbReference type="ARBA" id="ARBA00023075"/>
    </source>
</evidence>
<evidence type="ECO:0000256" key="11">
    <source>
        <dbReference type="ARBA" id="ARBA00022989"/>
    </source>
</evidence>
<proteinExistence type="inferred from homology"/>
<dbReference type="NCBIfam" id="TIGR01974">
    <property type="entry name" value="NDH_I_L"/>
    <property type="match status" value="1"/>
</dbReference>
<protein>
    <recommendedName>
        <fullName evidence="4 17">NADH-ubiquinone oxidoreductase chain 5</fullName>
        <ecNumber evidence="3 17">7.1.1.2</ecNumber>
    </recommendedName>
</protein>
<evidence type="ECO:0000256" key="16">
    <source>
        <dbReference type="ARBA" id="ARBA00049551"/>
    </source>
</evidence>
<feature type="transmembrane region" description="Helical" evidence="17">
    <location>
        <begin position="521"/>
        <end position="540"/>
    </location>
</feature>
<keyword evidence="18" id="KW-0732">Signal</keyword>
<evidence type="ECO:0000256" key="1">
    <source>
        <dbReference type="ARBA" id="ARBA00003257"/>
    </source>
</evidence>
<feature type="domain" description="NADH-Ubiquinone oxidoreductase (complex I) chain 5 N-terminal" evidence="20">
    <location>
        <begin position="76"/>
        <end position="126"/>
    </location>
</feature>
<evidence type="ECO:0000256" key="3">
    <source>
        <dbReference type="ARBA" id="ARBA00012944"/>
    </source>
</evidence>
<feature type="transmembrane region" description="Helical" evidence="17">
    <location>
        <begin position="285"/>
        <end position="307"/>
    </location>
</feature>
<feature type="transmembrane region" description="Helical" evidence="17">
    <location>
        <begin position="313"/>
        <end position="334"/>
    </location>
</feature>
<dbReference type="Pfam" id="PF00662">
    <property type="entry name" value="Proton_antipo_N"/>
    <property type="match status" value="1"/>
</dbReference>
<dbReference type="EC" id="7.1.1.2" evidence="3 17"/>
<evidence type="ECO:0000256" key="2">
    <source>
        <dbReference type="ARBA" id="ARBA00004448"/>
    </source>
</evidence>
<feature type="domain" description="NADH dehydrogenase subunit 5 C-terminal" evidence="21">
    <location>
        <begin position="437"/>
        <end position="641"/>
    </location>
</feature>
<dbReference type="Pfam" id="PF00361">
    <property type="entry name" value="Proton_antipo_M"/>
    <property type="match status" value="1"/>
</dbReference>
<evidence type="ECO:0000313" key="22">
    <source>
        <dbReference type="EMBL" id="AHY04964.1"/>
    </source>
</evidence>
<feature type="transmembrane region" description="Helical" evidence="17">
    <location>
        <begin position="40"/>
        <end position="59"/>
    </location>
</feature>
<evidence type="ECO:0000256" key="14">
    <source>
        <dbReference type="ARBA" id="ARBA00023128"/>
    </source>
</evidence>
<feature type="transmembrane region" description="Helical" evidence="17">
    <location>
        <begin position="465"/>
        <end position="484"/>
    </location>
</feature>
<evidence type="ECO:0000256" key="8">
    <source>
        <dbReference type="ARBA" id="ARBA00022792"/>
    </source>
</evidence>
<feature type="transmembrane region" description="Helical" evidence="17">
    <location>
        <begin position="125"/>
        <end position="142"/>
    </location>
</feature>
<feature type="transmembrane region" description="Helical" evidence="17">
    <location>
        <begin position="188"/>
        <end position="208"/>
    </location>
</feature>